<evidence type="ECO:0000313" key="3">
    <source>
        <dbReference type="Proteomes" id="UP000037069"/>
    </source>
</evidence>
<keyword evidence="1" id="KW-0472">Membrane</keyword>
<protein>
    <recommendedName>
        <fullName evidence="4">Allatostatin C</fullName>
    </recommendedName>
</protein>
<dbReference type="EMBL" id="JRES01001427">
    <property type="protein sequence ID" value="KNC22978.1"/>
    <property type="molecule type" value="Genomic_DNA"/>
</dbReference>
<dbReference type="STRING" id="7375.A0A0L0BSM3"/>
<dbReference type="OrthoDB" id="8032897at2759"/>
<gene>
    <name evidence="2" type="ORF">FF38_03590</name>
</gene>
<keyword evidence="1" id="KW-0812">Transmembrane</keyword>
<keyword evidence="1" id="KW-1133">Transmembrane helix</keyword>
<evidence type="ECO:0008006" key="4">
    <source>
        <dbReference type="Google" id="ProtNLM"/>
    </source>
</evidence>
<accession>A0A0L0BSM3</accession>
<dbReference type="AlphaFoldDB" id="A0A0L0BSM3"/>
<evidence type="ECO:0000313" key="2">
    <source>
        <dbReference type="EMBL" id="KNC22978.1"/>
    </source>
</evidence>
<name>A0A0L0BSM3_LUCCU</name>
<dbReference type="Proteomes" id="UP000037069">
    <property type="component" value="Unassembled WGS sequence"/>
</dbReference>
<feature type="transmembrane region" description="Helical" evidence="1">
    <location>
        <begin position="7"/>
        <end position="24"/>
    </location>
</feature>
<evidence type="ECO:0000256" key="1">
    <source>
        <dbReference type="SAM" id="Phobius"/>
    </source>
</evidence>
<organism evidence="2 3">
    <name type="scientific">Lucilia cuprina</name>
    <name type="common">Green bottle fly</name>
    <name type="synonym">Australian sheep blowfly</name>
    <dbReference type="NCBI Taxonomy" id="7375"/>
    <lineage>
        <taxon>Eukaryota</taxon>
        <taxon>Metazoa</taxon>
        <taxon>Ecdysozoa</taxon>
        <taxon>Arthropoda</taxon>
        <taxon>Hexapoda</taxon>
        <taxon>Insecta</taxon>
        <taxon>Pterygota</taxon>
        <taxon>Neoptera</taxon>
        <taxon>Endopterygota</taxon>
        <taxon>Diptera</taxon>
        <taxon>Brachycera</taxon>
        <taxon>Muscomorpha</taxon>
        <taxon>Oestroidea</taxon>
        <taxon>Calliphoridae</taxon>
        <taxon>Luciliinae</taxon>
        <taxon>Lucilia</taxon>
    </lineage>
</organism>
<proteinExistence type="predicted"/>
<sequence>MISICKSVILFTIFMIITIVYIEARPQNALDSNQALDTVETDVDEMQNSYYDLPLQQPQNIYPSIPLERLQMLIARYNRPTAYLRSPSVAGMNELYRVPESKRQVRYRQCYFNPISCFKK</sequence>
<comment type="caution">
    <text evidence="2">The sequence shown here is derived from an EMBL/GenBank/DDBJ whole genome shotgun (WGS) entry which is preliminary data.</text>
</comment>
<keyword evidence="3" id="KW-1185">Reference proteome</keyword>
<reference evidence="2 3" key="1">
    <citation type="journal article" date="2015" name="Nat. Commun.">
        <title>Lucilia cuprina genome unlocks parasitic fly biology to underpin future interventions.</title>
        <authorList>
            <person name="Anstead C.A."/>
            <person name="Korhonen P.K."/>
            <person name="Young N.D."/>
            <person name="Hall R.S."/>
            <person name="Jex A.R."/>
            <person name="Murali S.C."/>
            <person name="Hughes D.S."/>
            <person name="Lee S.F."/>
            <person name="Perry T."/>
            <person name="Stroehlein A.J."/>
            <person name="Ansell B.R."/>
            <person name="Breugelmans B."/>
            <person name="Hofmann A."/>
            <person name="Qu J."/>
            <person name="Dugan S."/>
            <person name="Lee S.L."/>
            <person name="Chao H."/>
            <person name="Dinh H."/>
            <person name="Han Y."/>
            <person name="Doddapaneni H.V."/>
            <person name="Worley K.C."/>
            <person name="Muzny D.M."/>
            <person name="Ioannidis P."/>
            <person name="Waterhouse R.M."/>
            <person name="Zdobnov E.M."/>
            <person name="James P.J."/>
            <person name="Bagnall N.H."/>
            <person name="Kotze A.C."/>
            <person name="Gibbs R.A."/>
            <person name="Richards S."/>
            <person name="Batterham P."/>
            <person name="Gasser R.B."/>
        </authorList>
    </citation>
    <scope>NUCLEOTIDE SEQUENCE [LARGE SCALE GENOMIC DNA]</scope>
    <source>
        <strain evidence="2 3">LS</strain>
        <tissue evidence="2">Full body</tissue>
    </source>
</reference>